<dbReference type="KEGG" id="ladl:NCTC12735_01172"/>
<keyword evidence="12" id="KW-0808">Transferase</keyword>
<evidence type="ECO:0000256" key="7">
    <source>
        <dbReference type="ARBA" id="ARBA00022840"/>
    </source>
</evidence>
<dbReference type="GO" id="GO:0005524">
    <property type="term" value="F:ATP binding"/>
    <property type="evidence" value="ECO:0007669"/>
    <property type="project" value="UniProtKB-KW"/>
</dbReference>
<dbReference type="AlphaFoldDB" id="A0A0W0R4H8"/>
<dbReference type="Proteomes" id="UP000281170">
    <property type="component" value="Plasmid 18"/>
</dbReference>
<reference evidence="12 14" key="1">
    <citation type="submission" date="2015-11" db="EMBL/GenBank/DDBJ databases">
        <title>Identification of large and diverse effector repertoires of 38 Legionella species.</title>
        <authorList>
            <person name="Burstein D."/>
            <person name="Amaro F."/>
            <person name="Zusman T."/>
            <person name="Lifshitz Z."/>
            <person name="Cohen O."/>
            <person name="Gilbert J.A."/>
            <person name="Pupko T."/>
            <person name="Shuman H.A."/>
            <person name="Segal G."/>
        </authorList>
    </citation>
    <scope>NUCLEOTIDE SEQUENCE [LARGE SCALE GENOMIC DNA]</scope>
    <source>
        <strain evidence="12 14">1762-AUS-E</strain>
    </source>
</reference>
<accession>A0A0W0R4H8</accession>
<dbReference type="GO" id="GO:0016740">
    <property type="term" value="F:transferase activity"/>
    <property type="evidence" value="ECO:0007669"/>
    <property type="project" value="UniProtKB-KW"/>
</dbReference>
<evidence type="ECO:0000256" key="1">
    <source>
        <dbReference type="ARBA" id="ARBA00008069"/>
    </source>
</evidence>
<gene>
    <name evidence="10 12" type="primary">gatA</name>
    <name evidence="12" type="ORF">Lade_0576</name>
    <name evidence="13" type="ORF">NCTC12735_01172</name>
</gene>
<reference evidence="13 15" key="2">
    <citation type="submission" date="2018-12" db="EMBL/GenBank/DDBJ databases">
        <authorList>
            <consortium name="Pathogen Informatics"/>
        </authorList>
    </citation>
    <scope>NUCLEOTIDE SEQUENCE [LARGE SCALE GENOMIC DNA]</scope>
    <source>
        <strain evidence="13 15">NCTC12735</strain>
        <plasmid evidence="15">18</plasmid>
    </source>
</reference>
<dbReference type="EMBL" id="LR134427">
    <property type="protein sequence ID" value="VEH85538.1"/>
    <property type="molecule type" value="Genomic_DNA"/>
</dbReference>
<dbReference type="HAMAP" id="MF_00120">
    <property type="entry name" value="GatA"/>
    <property type="match status" value="1"/>
</dbReference>
<evidence type="ECO:0000313" key="14">
    <source>
        <dbReference type="Proteomes" id="UP000054859"/>
    </source>
</evidence>
<keyword evidence="8 10" id="KW-0648">Protein biosynthesis</keyword>
<protein>
    <recommendedName>
        <fullName evidence="4 10">Glutamyl-tRNA(Gln) amidotransferase subunit A</fullName>
        <shortName evidence="10">Glu-ADT subunit A</shortName>
        <ecNumber evidence="3 10">6.3.5.7</ecNumber>
    </recommendedName>
</protein>
<evidence type="ECO:0000313" key="13">
    <source>
        <dbReference type="EMBL" id="VEH85538.1"/>
    </source>
</evidence>
<comment type="catalytic activity">
    <reaction evidence="9 10">
        <text>L-glutamyl-tRNA(Gln) + L-glutamine + ATP + H2O = L-glutaminyl-tRNA(Gln) + L-glutamate + ADP + phosphate + H(+)</text>
        <dbReference type="Rhea" id="RHEA:17521"/>
        <dbReference type="Rhea" id="RHEA-COMP:9681"/>
        <dbReference type="Rhea" id="RHEA-COMP:9684"/>
        <dbReference type="ChEBI" id="CHEBI:15377"/>
        <dbReference type="ChEBI" id="CHEBI:15378"/>
        <dbReference type="ChEBI" id="CHEBI:29985"/>
        <dbReference type="ChEBI" id="CHEBI:30616"/>
        <dbReference type="ChEBI" id="CHEBI:43474"/>
        <dbReference type="ChEBI" id="CHEBI:58359"/>
        <dbReference type="ChEBI" id="CHEBI:78520"/>
        <dbReference type="ChEBI" id="CHEBI:78521"/>
        <dbReference type="ChEBI" id="CHEBI:456216"/>
        <dbReference type="EC" id="6.3.5.7"/>
    </reaction>
</comment>
<dbReference type="RefSeq" id="WP_058461641.1">
    <property type="nucleotide sequence ID" value="NZ_CAAAHS010000004.1"/>
</dbReference>
<comment type="subunit">
    <text evidence="2 10">Heterotrimer of A, B and C subunits.</text>
</comment>
<dbReference type="InterPro" id="IPR023631">
    <property type="entry name" value="Amidase_dom"/>
</dbReference>
<evidence type="ECO:0000256" key="10">
    <source>
        <dbReference type="HAMAP-Rule" id="MF_00120"/>
    </source>
</evidence>
<proteinExistence type="inferred from homology"/>
<evidence type="ECO:0000256" key="9">
    <source>
        <dbReference type="ARBA" id="ARBA00047407"/>
    </source>
</evidence>
<dbReference type="GO" id="GO:0006412">
    <property type="term" value="P:translation"/>
    <property type="evidence" value="ECO:0007669"/>
    <property type="project" value="UniProtKB-UniRule"/>
</dbReference>
<evidence type="ECO:0000256" key="2">
    <source>
        <dbReference type="ARBA" id="ARBA00011123"/>
    </source>
</evidence>
<evidence type="ECO:0000256" key="8">
    <source>
        <dbReference type="ARBA" id="ARBA00022917"/>
    </source>
</evidence>
<name>A0A0W0R4H8_9GAMM</name>
<dbReference type="OrthoDB" id="9811471at2"/>
<keyword evidence="6 10" id="KW-0547">Nucleotide-binding</keyword>
<keyword evidence="5 10" id="KW-0436">Ligase</keyword>
<evidence type="ECO:0000259" key="11">
    <source>
        <dbReference type="Pfam" id="PF01425"/>
    </source>
</evidence>
<evidence type="ECO:0000313" key="15">
    <source>
        <dbReference type="Proteomes" id="UP000281170"/>
    </source>
</evidence>
<keyword evidence="7 10" id="KW-0067">ATP-binding</keyword>
<dbReference type="EC" id="6.3.5.7" evidence="3 10"/>
<evidence type="ECO:0000256" key="5">
    <source>
        <dbReference type="ARBA" id="ARBA00022598"/>
    </source>
</evidence>
<keyword evidence="13" id="KW-0614">Plasmid</keyword>
<organism evidence="12 14">
    <name type="scientific">Legionella adelaidensis</name>
    <dbReference type="NCBI Taxonomy" id="45056"/>
    <lineage>
        <taxon>Bacteria</taxon>
        <taxon>Pseudomonadati</taxon>
        <taxon>Pseudomonadota</taxon>
        <taxon>Gammaproteobacteria</taxon>
        <taxon>Legionellales</taxon>
        <taxon>Legionellaceae</taxon>
        <taxon>Legionella</taxon>
    </lineage>
</organism>
<evidence type="ECO:0000313" key="12">
    <source>
        <dbReference type="EMBL" id="KTC65918.1"/>
    </source>
</evidence>
<dbReference type="PANTHER" id="PTHR11895">
    <property type="entry name" value="TRANSAMIDASE"/>
    <property type="match status" value="1"/>
</dbReference>
<dbReference type="PROSITE" id="PS00571">
    <property type="entry name" value="AMIDASES"/>
    <property type="match status" value="1"/>
</dbReference>
<comment type="similarity">
    <text evidence="1 10">Belongs to the amidase family. GatA subfamily.</text>
</comment>
<geneLocation type="plasmid" evidence="13 15">
    <name>18</name>
</geneLocation>
<feature type="active site" description="Charge relay system" evidence="10">
    <location>
        <position position="150"/>
    </location>
</feature>
<dbReference type="PIRSF" id="PIRSF001221">
    <property type="entry name" value="Amidase_fungi"/>
    <property type="match status" value="1"/>
</dbReference>
<dbReference type="EMBL" id="LNKA01000001">
    <property type="protein sequence ID" value="KTC65918.1"/>
    <property type="molecule type" value="Genomic_DNA"/>
</dbReference>
<feature type="active site" description="Acyl-ester intermediate" evidence="10">
    <location>
        <position position="174"/>
    </location>
</feature>
<comment type="function">
    <text evidence="10">Allows the formation of correctly charged Gln-tRNA(Gln) through the transamidation of misacylated Glu-tRNA(Gln) in organisms which lack glutaminyl-tRNA synthetase. The reaction takes place in the presence of glutamine and ATP through an activated gamma-phospho-Glu-tRNA(Gln).</text>
</comment>
<dbReference type="PATRIC" id="fig|45056.6.peg.596"/>
<dbReference type="Proteomes" id="UP000054859">
    <property type="component" value="Unassembled WGS sequence"/>
</dbReference>
<dbReference type="Pfam" id="PF01425">
    <property type="entry name" value="Amidase"/>
    <property type="match status" value="1"/>
</dbReference>
<dbReference type="Gene3D" id="3.90.1300.10">
    <property type="entry name" value="Amidase signature (AS) domain"/>
    <property type="match status" value="1"/>
</dbReference>
<feature type="domain" description="Amidase" evidence="11">
    <location>
        <begin position="22"/>
        <end position="462"/>
    </location>
</feature>
<evidence type="ECO:0000256" key="6">
    <source>
        <dbReference type="ARBA" id="ARBA00022741"/>
    </source>
</evidence>
<dbReference type="PANTHER" id="PTHR11895:SF151">
    <property type="entry name" value="GLUTAMYL-TRNA(GLN) AMIDOTRANSFERASE SUBUNIT A"/>
    <property type="match status" value="1"/>
</dbReference>
<keyword evidence="14" id="KW-1185">Reference proteome</keyword>
<dbReference type="InterPro" id="IPR036928">
    <property type="entry name" value="AS_sf"/>
</dbReference>
<feature type="active site" description="Charge relay system" evidence="10">
    <location>
        <position position="75"/>
    </location>
</feature>
<dbReference type="GO" id="GO:0050567">
    <property type="term" value="F:glutaminyl-tRNA synthase (glutamine-hydrolyzing) activity"/>
    <property type="evidence" value="ECO:0007669"/>
    <property type="project" value="UniProtKB-UniRule"/>
</dbReference>
<evidence type="ECO:0000256" key="4">
    <source>
        <dbReference type="ARBA" id="ARBA00014428"/>
    </source>
</evidence>
<evidence type="ECO:0000256" key="3">
    <source>
        <dbReference type="ARBA" id="ARBA00012739"/>
    </source>
</evidence>
<sequence length="487" mass="53400">MHTLTLRQLHTGLKNKEFSSIELTQYFLQRINQYKEINAFISIDPHNALKNAENADNLIKNDKQHILTGIPMAHKDIFCTQEMSTTCGSKMLANFQAPYDATIVHRLKQQGAVLVGKTNMDEFAMGSSNENSYFGAVKNPWNVNYVPGGSSGGSAAAVAMGLVPYATGSDTGGSIRQPAAFCSISGLKPTYGLVSRFGMVAFASSLDQAGPMAHTVEDLAYILQAMAGPDPQDSTCNPHALADLTRTLDNDLPKLRIGLPTSFLDEAVDEDIQKATKEALAFFKNAGAEIIELNFELQPLWVPCYYVIACAEASSNLSRFDGIRYGYRSQKEASLRELIANTRSEAFGMEVKRRILTGTFVLSSGYFDAYYVQAQKVRRMIQNELQNSFKNVDLIIGPTTPTCAFKIGEKVSNPTQRYLADIFTVGANLAGLPALSIPAGFNKQGLPIGLQLMGAHFNDAFILQVGHFLQKNTHWHNKKVFSNEVAP</sequence>
<dbReference type="SUPFAM" id="SSF75304">
    <property type="entry name" value="Amidase signature (AS) enzymes"/>
    <property type="match status" value="1"/>
</dbReference>
<dbReference type="InterPro" id="IPR000120">
    <property type="entry name" value="Amidase"/>
</dbReference>
<dbReference type="NCBIfam" id="TIGR00132">
    <property type="entry name" value="gatA"/>
    <property type="match status" value="1"/>
</dbReference>
<dbReference type="InterPro" id="IPR004412">
    <property type="entry name" value="GatA"/>
</dbReference>
<dbReference type="InterPro" id="IPR020556">
    <property type="entry name" value="Amidase_CS"/>
</dbReference>
<dbReference type="STRING" id="45056.Lade_0576"/>
<dbReference type="GO" id="GO:0030956">
    <property type="term" value="C:glutamyl-tRNA(Gln) amidotransferase complex"/>
    <property type="evidence" value="ECO:0007669"/>
    <property type="project" value="InterPro"/>
</dbReference>